<dbReference type="InterPro" id="IPR005107">
    <property type="entry name" value="CO_DH_flav_C"/>
</dbReference>
<evidence type="ECO:0000313" key="6">
    <source>
        <dbReference type="Proteomes" id="UP000789752"/>
    </source>
</evidence>
<dbReference type="Gene3D" id="3.30.43.10">
    <property type="entry name" value="Uridine Diphospho-n-acetylenolpyruvylglucosamine Reductase, domain 2"/>
    <property type="match status" value="1"/>
</dbReference>
<dbReference type="SUPFAM" id="SSF55447">
    <property type="entry name" value="CO dehydrogenase flavoprotein C-terminal domain-like"/>
    <property type="match status" value="1"/>
</dbReference>
<evidence type="ECO:0000313" key="5">
    <source>
        <dbReference type="EMBL" id="CAG4907045.1"/>
    </source>
</evidence>
<dbReference type="SMART" id="SM01092">
    <property type="entry name" value="CO_deh_flav_C"/>
    <property type="match status" value="1"/>
</dbReference>
<dbReference type="SUPFAM" id="SSF56176">
    <property type="entry name" value="FAD-binding/transporter-associated domain-like"/>
    <property type="match status" value="1"/>
</dbReference>
<keyword evidence="6" id="KW-1185">Reference proteome</keyword>
<proteinExistence type="predicted"/>
<keyword evidence="2" id="KW-0274">FAD</keyword>
<accession>A0ABN7QM04</accession>
<protein>
    <submittedName>
        <fullName evidence="5">Carbon monoxide dehydrogenase medium chain</fullName>
        <ecNumber evidence="5">1.2.5.3</ecNumber>
    </submittedName>
</protein>
<dbReference type="InterPro" id="IPR051312">
    <property type="entry name" value="Diverse_Substr_Oxidored"/>
</dbReference>
<dbReference type="Pfam" id="PF00941">
    <property type="entry name" value="FAD_binding_5"/>
    <property type="match status" value="1"/>
</dbReference>
<evidence type="ECO:0000256" key="1">
    <source>
        <dbReference type="ARBA" id="ARBA00022630"/>
    </source>
</evidence>
<dbReference type="PROSITE" id="PS51387">
    <property type="entry name" value="FAD_PCMH"/>
    <property type="match status" value="1"/>
</dbReference>
<evidence type="ECO:0000256" key="2">
    <source>
        <dbReference type="ARBA" id="ARBA00022827"/>
    </source>
</evidence>
<dbReference type="Gene3D" id="3.30.390.50">
    <property type="entry name" value="CO dehydrogenase flavoprotein, C-terminal domain"/>
    <property type="match status" value="1"/>
</dbReference>
<feature type="domain" description="FAD-binding PCMH-type" evidence="4">
    <location>
        <begin position="1"/>
        <end position="170"/>
    </location>
</feature>
<evidence type="ECO:0000256" key="3">
    <source>
        <dbReference type="ARBA" id="ARBA00023002"/>
    </source>
</evidence>
<name>A0ABN7QM04_9BURK</name>
<reference evidence="5 6" key="1">
    <citation type="submission" date="2021-04" db="EMBL/GenBank/DDBJ databases">
        <authorList>
            <person name="Vanwijnsberghe S."/>
        </authorList>
    </citation>
    <scope>NUCLEOTIDE SEQUENCE [LARGE SCALE GENOMIC DNA]</scope>
    <source>
        <strain evidence="5 6">LMG 32171</strain>
    </source>
</reference>
<sequence length="273" mass="28096">MYAFDYQRASDAKAAVAALNADSDAKYLAGGQSLLPTMRLRLAQPSQLIDVTRIAALKEIKVDAKTVTIGAAVCHADVAGNADIQRVLPGLAGLAAHIGDRQVRALGTIGGSLANNDPAACYPAAVLGLNATVVTDRRRITADDFFVGMYETALEPDELITAVEFPVPESSAYEKFHNPASHFALVGVFVAKGAGGTGGTGGVRVAVTGAASSVFRATALEQALSANFTQEAARAVTIDASNLNTDMHASADYRAHLIPVLAARAIGGDSSSG</sequence>
<dbReference type="InterPro" id="IPR036318">
    <property type="entry name" value="FAD-bd_PCMH-like_sf"/>
</dbReference>
<dbReference type="Gene3D" id="3.30.465.10">
    <property type="match status" value="1"/>
</dbReference>
<dbReference type="GO" id="GO:0008805">
    <property type="term" value="F:carbon-monoxide oxygenase activity"/>
    <property type="evidence" value="ECO:0007669"/>
    <property type="project" value="UniProtKB-EC"/>
</dbReference>
<keyword evidence="3 5" id="KW-0560">Oxidoreductase</keyword>
<dbReference type="RefSeq" id="WP_228980145.1">
    <property type="nucleotide sequence ID" value="NZ_CAJQYY010000019.1"/>
</dbReference>
<organism evidence="5 6">
    <name type="scientific">Paraburkholderia gardini</name>
    <dbReference type="NCBI Taxonomy" id="2823469"/>
    <lineage>
        <taxon>Bacteria</taxon>
        <taxon>Pseudomonadati</taxon>
        <taxon>Pseudomonadota</taxon>
        <taxon>Betaproteobacteria</taxon>
        <taxon>Burkholderiales</taxon>
        <taxon>Burkholderiaceae</taxon>
        <taxon>Paraburkholderia</taxon>
    </lineage>
</organism>
<dbReference type="InterPro" id="IPR002346">
    <property type="entry name" value="Mopterin_DH_FAD-bd"/>
</dbReference>
<dbReference type="EMBL" id="CAJQYY010000019">
    <property type="protein sequence ID" value="CAG4907045.1"/>
    <property type="molecule type" value="Genomic_DNA"/>
</dbReference>
<dbReference type="Proteomes" id="UP000789752">
    <property type="component" value="Unassembled WGS sequence"/>
</dbReference>
<dbReference type="PANTHER" id="PTHR42659">
    <property type="entry name" value="XANTHINE DEHYDROGENASE SUBUNIT C-RELATED"/>
    <property type="match status" value="1"/>
</dbReference>
<keyword evidence="1" id="KW-0285">Flavoprotein</keyword>
<gene>
    <name evidence="5" type="primary">cutM</name>
    <name evidence="5" type="ORF">R54767_03364</name>
</gene>
<dbReference type="EC" id="1.2.5.3" evidence="5"/>
<dbReference type="InterPro" id="IPR016169">
    <property type="entry name" value="FAD-bd_PCMH_sub2"/>
</dbReference>
<dbReference type="InterPro" id="IPR016166">
    <property type="entry name" value="FAD-bd_PCMH"/>
</dbReference>
<dbReference type="PANTHER" id="PTHR42659:SF2">
    <property type="entry name" value="XANTHINE DEHYDROGENASE SUBUNIT C-RELATED"/>
    <property type="match status" value="1"/>
</dbReference>
<dbReference type="InterPro" id="IPR016167">
    <property type="entry name" value="FAD-bd_PCMH_sub1"/>
</dbReference>
<dbReference type="Pfam" id="PF03450">
    <property type="entry name" value="CO_deh_flav_C"/>
    <property type="match status" value="1"/>
</dbReference>
<evidence type="ECO:0000259" key="4">
    <source>
        <dbReference type="PROSITE" id="PS51387"/>
    </source>
</evidence>
<dbReference type="InterPro" id="IPR036683">
    <property type="entry name" value="CO_DH_flav_C_dom_sf"/>
</dbReference>
<comment type="caution">
    <text evidence="5">The sequence shown here is derived from an EMBL/GenBank/DDBJ whole genome shotgun (WGS) entry which is preliminary data.</text>
</comment>